<dbReference type="GO" id="GO:0000981">
    <property type="term" value="F:DNA-binding transcription factor activity, RNA polymerase II-specific"/>
    <property type="evidence" value="ECO:0007669"/>
    <property type="project" value="InterPro"/>
</dbReference>
<dbReference type="GO" id="GO:0003677">
    <property type="term" value="F:DNA binding"/>
    <property type="evidence" value="ECO:0007669"/>
    <property type="project" value="UniProtKB-KW"/>
</dbReference>
<name>A0AAX4ISF3_9PEZI</name>
<dbReference type="InterPro" id="IPR036864">
    <property type="entry name" value="Zn2-C6_fun-type_DNA-bd_sf"/>
</dbReference>
<dbReference type="PROSITE" id="PS50048">
    <property type="entry name" value="ZN2_CY6_FUNGAL_2"/>
    <property type="match status" value="1"/>
</dbReference>
<dbReference type="GeneID" id="87947496"/>
<organism evidence="4 5">
    <name type="scientific">Colletotrichum destructivum</name>
    <dbReference type="NCBI Taxonomy" id="34406"/>
    <lineage>
        <taxon>Eukaryota</taxon>
        <taxon>Fungi</taxon>
        <taxon>Dikarya</taxon>
        <taxon>Ascomycota</taxon>
        <taxon>Pezizomycotina</taxon>
        <taxon>Sordariomycetes</taxon>
        <taxon>Hypocreomycetidae</taxon>
        <taxon>Glomerellales</taxon>
        <taxon>Glomerellaceae</taxon>
        <taxon>Colletotrichum</taxon>
        <taxon>Colletotrichum destructivum species complex</taxon>
    </lineage>
</organism>
<dbReference type="AlphaFoldDB" id="A0AAX4ISF3"/>
<evidence type="ECO:0000256" key="2">
    <source>
        <dbReference type="SAM" id="MobiDB-lite"/>
    </source>
</evidence>
<dbReference type="Gene3D" id="4.10.240.10">
    <property type="entry name" value="Zn(2)-C6 fungal-type DNA-binding domain"/>
    <property type="match status" value="1"/>
</dbReference>
<evidence type="ECO:0000259" key="3">
    <source>
        <dbReference type="PROSITE" id="PS50048"/>
    </source>
</evidence>
<sequence length="490" mass="53647">MFGTLMYDMRHKEPTFIENNPESVINRNRRGKPHIACEYCRGRKLRCNGDPTGCDRCKSSSNNCSYPKNRNMVRKQKSSPYLAKRTPKSRQASLDDTVAPPSPTFSDSFELDPTLLFDESNQGLGSTIGMSMSQEQGGLLSPSMNMASEQLETSSKDYSNSLQSAKEEQNQVDQWLASCSLLSPNGTTDMINMKGGEFSGPWQELGKDASYCDLIEDSGDDGLSSEETQLDFDMNESTDIVDESSSTPGLSSSSLDMLLDENFAAHHPVGPQVDHPTASKAQPSRKGTPVAYKMSAPAATSPMSALLESVDTTRKKKTECRCLRLAAHLLEQLGNEGANTEVPIMDGLLNCCREAIKGCESILGCNLCKSRSESMMLLAMAGQYLSSICEKTVRCYVDVAQQAQSPTTPFAGGAAIWFQSYKVESSSVQIQVLRFLVTGQVTEFCQLIGKIKSRVGTRKAHLAPLLGAERRVQCMRTLLMKCDRGDAETL</sequence>
<feature type="region of interest" description="Disordered" evidence="2">
    <location>
        <begin position="65"/>
        <end position="107"/>
    </location>
</feature>
<dbReference type="RefSeq" id="XP_062783203.1">
    <property type="nucleotide sequence ID" value="XM_062927152.1"/>
</dbReference>
<evidence type="ECO:0000256" key="1">
    <source>
        <dbReference type="ARBA" id="ARBA00023242"/>
    </source>
</evidence>
<gene>
    <name evidence="4" type="ORF">CDEST_10996</name>
</gene>
<dbReference type="SUPFAM" id="SSF57701">
    <property type="entry name" value="Zn2/Cys6 DNA-binding domain"/>
    <property type="match status" value="1"/>
</dbReference>
<evidence type="ECO:0000313" key="4">
    <source>
        <dbReference type="EMBL" id="WQF85982.1"/>
    </source>
</evidence>
<dbReference type="InterPro" id="IPR001138">
    <property type="entry name" value="Zn2Cys6_DnaBD"/>
</dbReference>
<accession>A0AAX4ISF3</accession>
<proteinExistence type="predicted"/>
<dbReference type="GO" id="GO:0008270">
    <property type="term" value="F:zinc ion binding"/>
    <property type="evidence" value="ECO:0007669"/>
    <property type="project" value="InterPro"/>
</dbReference>
<keyword evidence="5" id="KW-1185">Reference proteome</keyword>
<dbReference type="Proteomes" id="UP001322277">
    <property type="component" value="Chromosome 7"/>
</dbReference>
<dbReference type="KEGG" id="cdet:87947496"/>
<dbReference type="EMBL" id="CP137311">
    <property type="protein sequence ID" value="WQF85982.1"/>
    <property type="molecule type" value="Genomic_DNA"/>
</dbReference>
<protein>
    <submittedName>
        <fullName evidence="4">Zn(2)Cys(6) fungal-type DNA-binding domain-containing protein</fullName>
    </submittedName>
</protein>
<evidence type="ECO:0000313" key="5">
    <source>
        <dbReference type="Proteomes" id="UP001322277"/>
    </source>
</evidence>
<reference evidence="5" key="1">
    <citation type="journal article" date="2023" name="bioRxiv">
        <title>Complete genome of the Medicago anthracnose fungus, Colletotrichum destructivum, reveals a mini-chromosome-like region within a core chromosome.</title>
        <authorList>
            <person name="Lapalu N."/>
            <person name="Simon A."/>
            <person name="Lu A."/>
            <person name="Plaumann P.-L."/>
            <person name="Amselem J."/>
            <person name="Pigne S."/>
            <person name="Auger A."/>
            <person name="Koch C."/>
            <person name="Dallery J.-F."/>
            <person name="O'Connell R.J."/>
        </authorList>
    </citation>
    <scope>NUCLEOTIDE SEQUENCE [LARGE SCALE GENOMIC DNA]</scope>
    <source>
        <strain evidence="5">CBS 520.97</strain>
    </source>
</reference>
<dbReference type="CDD" id="cd00067">
    <property type="entry name" value="GAL4"/>
    <property type="match status" value="1"/>
</dbReference>
<keyword evidence="4" id="KW-0238">DNA-binding</keyword>
<dbReference type="PROSITE" id="PS00463">
    <property type="entry name" value="ZN2_CY6_FUNGAL_1"/>
    <property type="match status" value="1"/>
</dbReference>
<dbReference type="Pfam" id="PF00172">
    <property type="entry name" value="Zn_clus"/>
    <property type="match status" value="1"/>
</dbReference>
<feature type="region of interest" description="Disordered" evidence="2">
    <location>
        <begin position="266"/>
        <end position="296"/>
    </location>
</feature>
<keyword evidence="1" id="KW-0539">Nucleus</keyword>
<feature type="domain" description="Zn(2)-C6 fungal-type" evidence="3">
    <location>
        <begin position="36"/>
        <end position="66"/>
    </location>
</feature>